<feature type="compositionally biased region" description="Polar residues" evidence="1">
    <location>
        <begin position="95"/>
        <end position="125"/>
    </location>
</feature>
<dbReference type="Proteomes" id="UP000009131">
    <property type="component" value="Unassembled WGS sequence"/>
</dbReference>
<keyword evidence="2" id="KW-0812">Transmembrane</keyword>
<evidence type="ECO:0000313" key="4">
    <source>
        <dbReference type="Proteomes" id="UP000009131"/>
    </source>
</evidence>
<dbReference type="STRING" id="764103.G7E8F9"/>
<sequence length="1072" mass="117044">MSQANDKEAAPSDLVDRQGVQSIAPNMQGDEGASQSSQHRPDAPPALQAEEHLRHEPLSPRAQRASGSTVSSSARLDTQKGRKDASRWSFEESASESGDSSRLSIQVQAPTLSDKASYSHLSGQASSGNQSKRSSNSFAFGSGSNSINKEPSSLCYLQRPTSPLLVTKRSSRTVERSPSQTSKYKPEEHLQANASSEGSAPDHTPPDLTLTVPDTADELAALPLPSTTVEFAKLSVSGLTDPTRQRAASAPILVAPQPRKISLLIQDPRFRSPGRSSYRTESITSSSSQSSANERFSRDTFQTAASKAPQPYFAGSSIFRESFSSVAPRPGDRVSVVASETGLRVFPVPDSPSQYSSDFLSDFAPTPPPRPKHKSSAAVLQRRLITSPIERADSPLPAPFLPGLNPLSGVWRTVTPDLVEPEPASLSYSLAKDWRYSSEPTDSSKARFQTLPLDRSAIRSSVSRESIVDDVQSPKSDLEKPHNPVEQLKRSRIWSKPLLPEAFWRRKRRSSDHSESTIKVERAGTRAWRGQSVDLPPLPVPLVPTVFSRASHDVSTSHQRHSALATSRSALIKRRDTVQIGINRQMDHPYRTAQMSSFDPRNFHQAHFRSVQPAQPSSNRSSRIVQRPQTATSFQNSHERVSGPDEERQRSSLIGSRPASPVSVHSARSTWGNADVANTRIRAASPTMSESARRKTKSDSRRSSAAPNRESTSAPRYSTHQGHQRYSSYNASQAKSMQYHSDRQRAQSNVAAVANHRDRHVRTASLPLNTFDVRGDFDNVSRPYSTVAQEVRSTSFDRQRNLSDPTREDASLDLRAANASSTNLISGDYKDVVLSSMPVLGTDWAADEGRMARKEARKSQFRQSKAGVAVNELGEWQRGERKLCGWFGWRHGVCVLFAIIVALGITLYFVIPRTPSVLISTSQPLALDTTYADPVFSHGPPATFDWHGVLNLAFDSTDNYIPIHLSSLSASIKDLNTNAVIATGSKTGLALPGKAQSTVALPIHFAYQANNDTDTTFQDIYKGCSKSYTGVTRPGLNLVVHLSMSIVGIIGSKTANTQLSDLACPFQLAASA</sequence>
<keyword evidence="4" id="KW-1185">Reference proteome</keyword>
<dbReference type="AlphaFoldDB" id="G7E8F9"/>
<reference evidence="3 4" key="2">
    <citation type="journal article" date="2012" name="Open Biol.">
        <title>Characteristics of nucleosomes and linker DNA regions on the genome of the basidiomycete Mixia osmundae revealed by mono- and dinucleosome mapping.</title>
        <authorList>
            <person name="Nishida H."/>
            <person name="Kondo S."/>
            <person name="Matsumoto T."/>
            <person name="Suzuki Y."/>
            <person name="Yoshikawa H."/>
            <person name="Taylor T.D."/>
            <person name="Sugiyama J."/>
        </authorList>
    </citation>
    <scope>NUCLEOTIDE SEQUENCE [LARGE SCALE GENOMIC DNA]</scope>
    <source>
        <strain evidence="4">CBS 9802 / IAM 14324 / JCM 22182 / KY 12970</strain>
    </source>
</reference>
<dbReference type="InParanoid" id="G7E8F9"/>
<gene>
    <name evidence="3" type="primary">Mo05808</name>
    <name evidence="3" type="ORF">E5Q_05808</name>
</gene>
<feature type="region of interest" description="Disordered" evidence="1">
    <location>
        <begin position="266"/>
        <end position="303"/>
    </location>
</feature>
<accession>G7E8F9</accession>
<feature type="compositionally biased region" description="Polar residues" evidence="1">
    <location>
        <begin position="65"/>
        <end position="76"/>
    </location>
</feature>
<evidence type="ECO:0000256" key="1">
    <source>
        <dbReference type="SAM" id="MobiDB-lite"/>
    </source>
</evidence>
<name>G7E8F9_MIXOS</name>
<feature type="region of interest" description="Disordered" evidence="1">
    <location>
        <begin position="462"/>
        <end position="484"/>
    </location>
</feature>
<feature type="region of interest" description="Disordered" evidence="1">
    <location>
        <begin position="609"/>
        <end position="743"/>
    </location>
</feature>
<feature type="compositionally biased region" description="Basic and acidic residues" evidence="1">
    <location>
        <begin position="637"/>
        <end position="650"/>
    </location>
</feature>
<feature type="compositionally biased region" description="Basic and acidic residues" evidence="1">
    <location>
        <begin position="77"/>
        <end position="90"/>
    </location>
</feature>
<comment type="caution">
    <text evidence="3">The sequence shown here is derived from an EMBL/GenBank/DDBJ whole genome shotgun (WGS) entry which is preliminary data.</text>
</comment>
<protein>
    <recommendedName>
        <fullName evidence="5">Late embryogenesis abundant protein LEA-2 subgroup domain-containing protein</fullName>
    </recommendedName>
</protein>
<evidence type="ECO:0008006" key="5">
    <source>
        <dbReference type="Google" id="ProtNLM"/>
    </source>
</evidence>
<evidence type="ECO:0000313" key="3">
    <source>
        <dbReference type="EMBL" id="GAA99119.1"/>
    </source>
</evidence>
<feature type="region of interest" description="Disordered" evidence="1">
    <location>
        <begin position="1"/>
        <end position="211"/>
    </location>
</feature>
<feature type="compositionally biased region" description="Low complexity" evidence="1">
    <location>
        <begin position="275"/>
        <end position="294"/>
    </location>
</feature>
<evidence type="ECO:0000256" key="2">
    <source>
        <dbReference type="SAM" id="Phobius"/>
    </source>
</evidence>
<dbReference type="eggNOG" id="ENOG502S4QJ">
    <property type="taxonomic scope" value="Eukaryota"/>
</dbReference>
<dbReference type="RefSeq" id="XP_014567850.1">
    <property type="nucleotide sequence ID" value="XM_014712364.1"/>
</dbReference>
<feature type="compositionally biased region" description="Polar residues" evidence="1">
    <location>
        <begin position="709"/>
        <end position="739"/>
    </location>
</feature>
<keyword evidence="2" id="KW-0472">Membrane</keyword>
<feature type="compositionally biased region" description="Basic and acidic residues" evidence="1">
    <location>
        <begin position="49"/>
        <end position="58"/>
    </location>
</feature>
<feature type="compositionally biased region" description="Low complexity" evidence="1">
    <location>
        <begin position="126"/>
        <end position="146"/>
    </location>
</feature>
<dbReference type="OrthoDB" id="5582002at2759"/>
<dbReference type="HOGENOM" id="CLU_287709_0_0_1"/>
<organism evidence="3 4">
    <name type="scientific">Mixia osmundae (strain CBS 9802 / IAM 14324 / JCM 22182 / KY 12970)</name>
    <dbReference type="NCBI Taxonomy" id="764103"/>
    <lineage>
        <taxon>Eukaryota</taxon>
        <taxon>Fungi</taxon>
        <taxon>Dikarya</taxon>
        <taxon>Basidiomycota</taxon>
        <taxon>Pucciniomycotina</taxon>
        <taxon>Mixiomycetes</taxon>
        <taxon>Mixiales</taxon>
        <taxon>Mixiaceae</taxon>
        <taxon>Mixia</taxon>
    </lineage>
</organism>
<reference evidence="3 4" key="1">
    <citation type="journal article" date="2011" name="J. Gen. Appl. Microbiol.">
        <title>Draft genome sequencing of the enigmatic basidiomycete Mixia osmundae.</title>
        <authorList>
            <person name="Nishida H."/>
            <person name="Nagatsuka Y."/>
            <person name="Sugiyama J."/>
        </authorList>
    </citation>
    <scope>NUCLEOTIDE SEQUENCE [LARGE SCALE GENOMIC DNA]</scope>
    <source>
        <strain evidence="4">CBS 9802 / IAM 14324 / JCM 22182 / KY 12970</strain>
    </source>
</reference>
<keyword evidence="2" id="KW-1133">Transmembrane helix</keyword>
<feature type="compositionally biased region" description="Basic and acidic residues" evidence="1">
    <location>
        <begin position="1"/>
        <end position="16"/>
    </location>
</feature>
<feature type="compositionally biased region" description="Basic and acidic residues" evidence="1">
    <location>
        <begin position="691"/>
        <end position="702"/>
    </location>
</feature>
<dbReference type="EMBL" id="BABT02000179">
    <property type="protein sequence ID" value="GAA99119.1"/>
    <property type="molecule type" value="Genomic_DNA"/>
</dbReference>
<proteinExistence type="predicted"/>
<feature type="transmembrane region" description="Helical" evidence="2">
    <location>
        <begin position="887"/>
        <end position="911"/>
    </location>
</feature>
<feature type="compositionally biased region" description="Polar residues" evidence="1">
    <location>
        <begin position="612"/>
        <end position="636"/>
    </location>
</feature>